<reference evidence="2 3" key="1">
    <citation type="submission" date="2022-01" db="EMBL/GenBank/DDBJ databases">
        <title>Paraglaciecola sp. G1-23.</title>
        <authorList>
            <person name="Jin M.S."/>
            <person name="Han D.M."/>
            <person name="Kim H.M."/>
            <person name="Jeon C.O."/>
        </authorList>
    </citation>
    <scope>NUCLEOTIDE SEQUENCE [LARGE SCALE GENOMIC DNA]</scope>
    <source>
        <strain evidence="2 3">G1-23</strain>
    </source>
</reference>
<dbReference type="Pfam" id="PF00534">
    <property type="entry name" value="Glycos_transf_1"/>
    <property type="match status" value="1"/>
</dbReference>
<dbReference type="RefSeq" id="WP_235311455.1">
    <property type="nucleotide sequence ID" value="NZ_JAKGAS010000003.1"/>
</dbReference>
<dbReference type="Proteomes" id="UP001521137">
    <property type="component" value="Unassembled WGS sequence"/>
</dbReference>
<proteinExistence type="predicted"/>
<dbReference type="EMBL" id="JAKGAS010000003">
    <property type="protein sequence ID" value="MCF2947927.1"/>
    <property type="molecule type" value="Genomic_DNA"/>
</dbReference>
<name>A0ABS9D662_9ALTE</name>
<protein>
    <submittedName>
        <fullName evidence="2">Glycosyltransferase family 4 protein</fullName>
    </submittedName>
</protein>
<keyword evidence="3" id="KW-1185">Reference proteome</keyword>
<dbReference type="CDD" id="cd03801">
    <property type="entry name" value="GT4_PimA-like"/>
    <property type="match status" value="1"/>
</dbReference>
<sequence length="354" mass="39821">MGLTDNLINAELNNILILSPNLKQRLSGVTTTVLRLTPVIAKKMQISVTGPAPLEDLPYIPLWKIPFLSRTHFRVWHARRNNEMILGLILRGIFRLKVKLLFTSAAQRDHKPFTKKLIAKMDEVIATSPQAATYLQRPAEVVMHGINCQLFKPAANPMELRQSLNLPEGLLIGCFGRIRHQKGQDLLIEAAARLLPTRPNIHIVFCGRTTPENQTYQDDLINKLKVVGLSDRVTFLGELHWHQVVQLYQSLDIFVAPARWEGFGLTPLEAMACGVPVIAGKDVGTFSEQIIHGETGMLCEKDNVQAMTFALQTLLDDPKRLTQLGKNARAHVKQHFSIEREAQALINIYKRLLS</sequence>
<dbReference type="InterPro" id="IPR001296">
    <property type="entry name" value="Glyco_trans_1"/>
</dbReference>
<dbReference type="SUPFAM" id="SSF53756">
    <property type="entry name" value="UDP-Glycosyltransferase/glycogen phosphorylase"/>
    <property type="match status" value="1"/>
</dbReference>
<dbReference type="PANTHER" id="PTHR45947:SF3">
    <property type="entry name" value="SULFOQUINOVOSYL TRANSFERASE SQD2"/>
    <property type="match status" value="1"/>
</dbReference>
<evidence type="ECO:0000259" key="1">
    <source>
        <dbReference type="Pfam" id="PF00534"/>
    </source>
</evidence>
<dbReference type="Gene3D" id="3.40.50.2000">
    <property type="entry name" value="Glycogen Phosphorylase B"/>
    <property type="match status" value="2"/>
</dbReference>
<dbReference type="PANTHER" id="PTHR45947">
    <property type="entry name" value="SULFOQUINOVOSYL TRANSFERASE SQD2"/>
    <property type="match status" value="1"/>
</dbReference>
<gene>
    <name evidence="2" type="ORF">L0668_07405</name>
</gene>
<comment type="caution">
    <text evidence="2">The sequence shown here is derived from an EMBL/GenBank/DDBJ whole genome shotgun (WGS) entry which is preliminary data.</text>
</comment>
<feature type="domain" description="Glycosyl transferase family 1" evidence="1">
    <location>
        <begin position="160"/>
        <end position="330"/>
    </location>
</feature>
<dbReference type="InterPro" id="IPR050194">
    <property type="entry name" value="Glycosyltransferase_grp1"/>
</dbReference>
<evidence type="ECO:0000313" key="3">
    <source>
        <dbReference type="Proteomes" id="UP001521137"/>
    </source>
</evidence>
<evidence type="ECO:0000313" key="2">
    <source>
        <dbReference type="EMBL" id="MCF2947927.1"/>
    </source>
</evidence>
<accession>A0ABS9D662</accession>
<organism evidence="2 3">
    <name type="scientific">Paraglaciecola algarum</name>
    <dbReference type="NCBI Taxonomy" id="3050085"/>
    <lineage>
        <taxon>Bacteria</taxon>
        <taxon>Pseudomonadati</taxon>
        <taxon>Pseudomonadota</taxon>
        <taxon>Gammaproteobacteria</taxon>
        <taxon>Alteromonadales</taxon>
        <taxon>Alteromonadaceae</taxon>
        <taxon>Paraglaciecola</taxon>
    </lineage>
</organism>